<dbReference type="InterPro" id="IPR007344">
    <property type="entry name" value="GrpB/CoaE"/>
</dbReference>
<sequence>MASAQEITLDTNFDPSRLQVIATRPKKTVEIVEYDEEWPARFNIIYKMISKALGDRALSIRHVGSTSVPGLPAKAVIDVDVVVLDPRAEENYVPYLEAAGFQFLHREPAWHEHRFFGLKEPYANIHVFGQDSVEVVRHQIFREWLLNNAEDRDEYARIKRQAAQETREAGEGVMEYNERKQEEIRRILHRAFRANGLE</sequence>
<dbReference type="Pfam" id="PF04229">
    <property type="entry name" value="GrpB"/>
    <property type="match status" value="1"/>
</dbReference>
<dbReference type="RefSeq" id="XP_046065745.1">
    <property type="nucleotide sequence ID" value="XM_046222531.1"/>
</dbReference>
<organism evidence="1 2">
    <name type="scientific">Talaromyces proteolyticus</name>
    <dbReference type="NCBI Taxonomy" id="1131652"/>
    <lineage>
        <taxon>Eukaryota</taxon>
        <taxon>Fungi</taxon>
        <taxon>Dikarya</taxon>
        <taxon>Ascomycota</taxon>
        <taxon>Pezizomycotina</taxon>
        <taxon>Eurotiomycetes</taxon>
        <taxon>Eurotiomycetidae</taxon>
        <taxon>Eurotiales</taxon>
        <taxon>Trichocomaceae</taxon>
        <taxon>Talaromyces</taxon>
        <taxon>Talaromyces sect. Bacilispori</taxon>
    </lineage>
</organism>
<dbReference type="PANTHER" id="PTHR34822">
    <property type="entry name" value="GRPB DOMAIN PROTEIN (AFU_ORTHOLOGUE AFUA_1G01530)"/>
    <property type="match status" value="1"/>
</dbReference>
<name>A0AAD4KD99_9EURO</name>
<keyword evidence="1" id="KW-0418">Kinase</keyword>
<dbReference type="AlphaFoldDB" id="A0AAD4KD99"/>
<dbReference type="GO" id="GO:0016301">
    <property type="term" value="F:kinase activity"/>
    <property type="evidence" value="ECO:0007669"/>
    <property type="project" value="UniProtKB-KW"/>
</dbReference>
<gene>
    <name evidence="1" type="ORF">BGW36DRAFT_70575</name>
</gene>
<evidence type="ECO:0000313" key="1">
    <source>
        <dbReference type="EMBL" id="KAH8689391.1"/>
    </source>
</evidence>
<dbReference type="Gene3D" id="3.30.460.10">
    <property type="entry name" value="Beta Polymerase, domain 2"/>
    <property type="match status" value="1"/>
</dbReference>
<reference evidence="1" key="1">
    <citation type="submission" date="2021-12" db="EMBL/GenBank/DDBJ databases">
        <title>Convergent genome expansion in fungi linked to evolution of root-endophyte symbiosis.</title>
        <authorList>
            <consortium name="DOE Joint Genome Institute"/>
            <person name="Ke Y.-H."/>
            <person name="Bonito G."/>
            <person name="Liao H.-L."/>
            <person name="Looney B."/>
            <person name="Rojas-Flechas A."/>
            <person name="Nash J."/>
            <person name="Hameed K."/>
            <person name="Schadt C."/>
            <person name="Martin F."/>
            <person name="Crous P.W."/>
            <person name="Miettinen O."/>
            <person name="Magnuson J.K."/>
            <person name="Labbe J."/>
            <person name="Jacobson D."/>
            <person name="Doktycz M.J."/>
            <person name="Veneault-Fourrey C."/>
            <person name="Kuo A."/>
            <person name="Mondo S."/>
            <person name="Calhoun S."/>
            <person name="Riley R."/>
            <person name="Ohm R."/>
            <person name="LaButti K."/>
            <person name="Andreopoulos B."/>
            <person name="Pangilinan J."/>
            <person name="Nolan M."/>
            <person name="Tritt A."/>
            <person name="Clum A."/>
            <person name="Lipzen A."/>
            <person name="Daum C."/>
            <person name="Barry K."/>
            <person name="Grigoriev I.V."/>
            <person name="Vilgalys R."/>
        </authorList>
    </citation>
    <scope>NUCLEOTIDE SEQUENCE</scope>
    <source>
        <strain evidence="1">PMI_201</strain>
    </source>
</reference>
<dbReference type="EMBL" id="JAJTJA010000015">
    <property type="protein sequence ID" value="KAH8689391.1"/>
    <property type="molecule type" value="Genomic_DNA"/>
</dbReference>
<dbReference type="InterPro" id="IPR043519">
    <property type="entry name" value="NT_sf"/>
</dbReference>
<dbReference type="Proteomes" id="UP001201262">
    <property type="component" value="Unassembled WGS sequence"/>
</dbReference>
<keyword evidence="2" id="KW-1185">Reference proteome</keyword>
<comment type="caution">
    <text evidence="1">The sequence shown here is derived from an EMBL/GenBank/DDBJ whole genome shotgun (WGS) entry which is preliminary data.</text>
</comment>
<dbReference type="GeneID" id="70252817"/>
<evidence type="ECO:0000313" key="2">
    <source>
        <dbReference type="Proteomes" id="UP001201262"/>
    </source>
</evidence>
<dbReference type="SUPFAM" id="SSF81301">
    <property type="entry name" value="Nucleotidyltransferase"/>
    <property type="match status" value="1"/>
</dbReference>
<protein>
    <submittedName>
        <fullName evidence="1">Grpb/dephospho-CoA kinase</fullName>
    </submittedName>
</protein>
<dbReference type="PANTHER" id="PTHR34822:SF1">
    <property type="entry name" value="GRPB FAMILY PROTEIN"/>
    <property type="match status" value="1"/>
</dbReference>
<keyword evidence="1" id="KW-0808">Transferase</keyword>
<accession>A0AAD4KD99</accession>
<proteinExistence type="predicted"/>